<dbReference type="EMBL" id="CAXLJM020000144">
    <property type="protein sequence ID" value="CAL8141025.1"/>
    <property type="molecule type" value="Genomic_DNA"/>
</dbReference>
<organism evidence="2 3">
    <name type="scientific">Orchesella dallaii</name>
    <dbReference type="NCBI Taxonomy" id="48710"/>
    <lineage>
        <taxon>Eukaryota</taxon>
        <taxon>Metazoa</taxon>
        <taxon>Ecdysozoa</taxon>
        <taxon>Arthropoda</taxon>
        <taxon>Hexapoda</taxon>
        <taxon>Collembola</taxon>
        <taxon>Entomobryomorpha</taxon>
        <taxon>Entomobryoidea</taxon>
        <taxon>Orchesellidae</taxon>
        <taxon>Orchesellinae</taxon>
        <taxon>Orchesella</taxon>
    </lineage>
</organism>
<protein>
    <submittedName>
        <fullName evidence="2">Uncharacterized protein</fullName>
    </submittedName>
</protein>
<keyword evidence="3" id="KW-1185">Reference proteome</keyword>
<feature type="compositionally biased region" description="Polar residues" evidence="1">
    <location>
        <begin position="133"/>
        <end position="144"/>
    </location>
</feature>
<evidence type="ECO:0000313" key="3">
    <source>
        <dbReference type="Proteomes" id="UP001642540"/>
    </source>
</evidence>
<evidence type="ECO:0000256" key="1">
    <source>
        <dbReference type="SAM" id="MobiDB-lite"/>
    </source>
</evidence>
<name>A0ABP1S205_9HEXA</name>
<comment type="caution">
    <text evidence="2">The sequence shown here is derived from an EMBL/GenBank/DDBJ whole genome shotgun (WGS) entry which is preliminary data.</text>
</comment>
<proteinExistence type="predicted"/>
<feature type="region of interest" description="Disordered" evidence="1">
    <location>
        <begin position="126"/>
        <end position="182"/>
    </location>
</feature>
<accession>A0ABP1S205</accession>
<evidence type="ECO:0000313" key="2">
    <source>
        <dbReference type="EMBL" id="CAL8141025.1"/>
    </source>
</evidence>
<sequence>MIGPSHKESGFITNTNKSEYKIALSCVLFTSSTSLQSRRLFLHEEEFSSLHQHPPSLSGQLLIHHSAHHQHQKEKSLELNHTSTFSTLEGGSDYIPLHPGSSSSIHHCYQSQGSWKTYASVSRNVPKLKLKRNGSTYSKVTNNDGKTKRKQSRLPPPLLPMPSTNPSETSDPPPLSQPKKKFRYKKGTVALRAINRPSVDHDDKKDKSYEPPKEIVAEFATLPTVPFEIRSYARTFYSIASNLEVLPSDHGAEDKHRQYATYCHQVAMELGQPSDLVFESPHSFWFPKILRYPDGGMRSGAIPQDSSLFLMESNVTVTTAAKQVRRLLLRSQKPVLILVGPGMVRSEGDHVQVVAIQQTERGRRATVKYSLPRQDAVIKSLTYKLLQALKVERVDLVHELVKEEDVTYTECLKEAYKIVGDVLDGRDLANTVKPFIL</sequence>
<reference evidence="2 3" key="1">
    <citation type="submission" date="2024-08" db="EMBL/GenBank/DDBJ databases">
        <authorList>
            <person name="Cucini C."/>
            <person name="Frati F."/>
        </authorList>
    </citation>
    <scope>NUCLEOTIDE SEQUENCE [LARGE SCALE GENOMIC DNA]</scope>
</reference>
<dbReference type="Proteomes" id="UP001642540">
    <property type="component" value="Unassembled WGS sequence"/>
</dbReference>
<gene>
    <name evidence="2" type="ORF">ODALV1_LOCUS28536</name>
</gene>